<dbReference type="InterPro" id="IPR008271">
    <property type="entry name" value="Ser/Thr_kinase_AS"/>
</dbReference>
<dbReference type="Pfam" id="PF00069">
    <property type="entry name" value="Pkinase"/>
    <property type="match status" value="1"/>
</dbReference>
<evidence type="ECO:0000259" key="7">
    <source>
        <dbReference type="PROSITE" id="PS50011"/>
    </source>
</evidence>
<protein>
    <recommendedName>
        <fullName evidence="7">Protein kinase domain-containing protein</fullName>
    </recommendedName>
</protein>
<evidence type="ECO:0000256" key="1">
    <source>
        <dbReference type="ARBA" id="ARBA00022679"/>
    </source>
</evidence>
<feature type="domain" description="Protein kinase" evidence="7">
    <location>
        <begin position="39"/>
        <end position="333"/>
    </location>
</feature>
<organism evidence="8 9">
    <name type="scientific">Arenimonas caeni</name>
    <dbReference type="NCBI Taxonomy" id="2058085"/>
    <lineage>
        <taxon>Bacteria</taxon>
        <taxon>Pseudomonadati</taxon>
        <taxon>Pseudomonadota</taxon>
        <taxon>Gammaproteobacteria</taxon>
        <taxon>Lysobacterales</taxon>
        <taxon>Lysobacteraceae</taxon>
        <taxon>Arenimonas</taxon>
    </lineage>
</organism>
<keyword evidence="2 5" id="KW-0547">Nucleotide-binding</keyword>
<dbReference type="InterPro" id="IPR000719">
    <property type="entry name" value="Prot_kinase_dom"/>
</dbReference>
<feature type="region of interest" description="Disordered" evidence="6">
    <location>
        <begin position="247"/>
        <end position="270"/>
    </location>
</feature>
<dbReference type="EMBL" id="PVLF01000020">
    <property type="protein sequence ID" value="PRH81622.1"/>
    <property type="molecule type" value="Genomic_DNA"/>
</dbReference>
<dbReference type="SUPFAM" id="SSF48452">
    <property type="entry name" value="TPR-like"/>
    <property type="match status" value="2"/>
</dbReference>
<keyword evidence="4 5" id="KW-0067">ATP-binding</keyword>
<dbReference type="AlphaFoldDB" id="A0A2P6M6L1"/>
<dbReference type="Gene3D" id="1.10.510.10">
    <property type="entry name" value="Transferase(Phosphotransferase) domain 1"/>
    <property type="match status" value="1"/>
</dbReference>
<accession>A0A2P6M6L1</accession>
<dbReference type="PROSITE" id="PS00108">
    <property type="entry name" value="PROTEIN_KINASE_ST"/>
    <property type="match status" value="1"/>
</dbReference>
<evidence type="ECO:0000313" key="8">
    <source>
        <dbReference type="EMBL" id="PRH81622.1"/>
    </source>
</evidence>
<dbReference type="RefSeq" id="WP_106991212.1">
    <property type="nucleotide sequence ID" value="NZ_KZ679097.1"/>
</dbReference>
<dbReference type="Pfam" id="PF13424">
    <property type="entry name" value="TPR_12"/>
    <property type="match status" value="1"/>
</dbReference>
<keyword evidence="3" id="KW-0418">Kinase</keyword>
<keyword evidence="1" id="KW-0808">Transferase</keyword>
<dbReference type="InterPro" id="IPR017441">
    <property type="entry name" value="Protein_kinase_ATP_BS"/>
</dbReference>
<dbReference type="InterPro" id="IPR011990">
    <property type="entry name" value="TPR-like_helical_dom_sf"/>
</dbReference>
<dbReference type="SUPFAM" id="SSF56112">
    <property type="entry name" value="Protein kinase-like (PK-like)"/>
    <property type="match status" value="1"/>
</dbReference>
<gene>
    <name evidence="8" type="ORF">C6N40_11685</name>
</gene>
<comment type="caution">
    <text evidence="8">The sequence shown here is derived from an EMBL/GenBank/DDBJ whole genome shotgun (WGS) entry which is preliminary data.</text>
</comment>
<dbReference type="PANTHER" id="PTHR43289">
    <property type="entry name" value="MITOGEN-ACTIVATED PROTEIN KINASE KINASE KINASE 20-RELATED"/>
    <property type="match status" value="1"/>
</dbReference>
<feature type="compositionally biased region" description="Acidic residues" evidence="6">
    <location>
        <begin position="1"/>
        <end position="10"/>
    </location>
</feature>
<feature type="binding site" evidence="5">
    <location>
        <position position="69"/>
    </location>
    <ligand>
        <name>ATP</name>
        <dbReference type="ChEBI" id="CHEBI:30616"/>
    </ligand>
</feature>
<dbReference type="PROSITE" id="PS00107">
    <property type="entry name" value="PROTEIN_KINASE_ATP"/>
    <property type="match status" value="1"/>
</dbReference>
<keyword evidence="9" id="KW-1185">Reference proteome</keyword>
<feature type="region of interest" description="Disordered" evidence="6">
    <location>
        <begin position="1"/>
        <end position="21"/>
    </location>
</feature>
<evidence type="ECO:0000256" key="6">
    <source>
        <dbReference type="SAM" id="MobiDB-lite"/>
    </source>
</evidence>
<feature type="compositionally biased region" description="Polar residues" evidence="6">
    <location>
        <begin position="261"/>
        <end position="270"/>
    </location>
</feature>
<proteinExistence type="predicted"/>
<evidence type="ECO:0000256" key="2">
    <source>
        <dbReference type="ARBA" id="ARBA00022741"/>
    </source>
</evidence>
<sequence length="923" mass="100344">MSGNGEDDLAPTEGLPVRGPLAPADDGAALAAGLRLGNYRIEALLGRGGMGEVYRAEQLEPVRRTVALKLLHARRLDARHLAYFEVERQLLAQMKHPSIAQVYDAGATPDGFPYFVMEFIEGSPLTSYCEQARLSLRERLALFIRVCEGVQHAHQRGVVHRDLKPGNILVSEVDGRPLPKIIDFGIATAASRSLAAGERAGELERAGTPDYMSPEQSGLQGVEVDTRSDVYSLGVLLHELLVGRRPGAGADTAGTQRAAHTASTTARPPSAQMQTLAPGAEAVRAELLGLSQPRLRRALRNDLDWVVLKAMKHDRAERYSSAAELAQDLQRFLDGLPLQAVPPSRRYQWGKTIRRHRLGLAAAAAVSLAVLAGLGASLYSLQQAREQRALAERRSAELERVAAFQQAMLKGVDIEAMGVELATGLREQLGGGDPARALEAEGLLARASPPDLVRRLLGKQLLAGAETALARDFADQPLLQADLREAVGDVYDALALHAEARAAFASVAEAREAGLGPDHPRSIDARRKQAASHGNTGALAEALATFEELQPRLAGLDPNEELPVQLELNIAGALSGLGRLPEARERQQALYERLAAARGEDDKRSMTVLNNLAISYARTGDQTLARETFQGLYERRRRLLGADHEDTLATMGNLAILWLMAGDVEAALELQRELVAAFERKLGREHPSTLNQRGNLANMMDDLANREDDDALRAEALALTREVLAARERVLGSGSRDALRSRLNLAALLARDEQYEEALALEQAVLEGRRALLGPAHPDTVFVEVNRVGTLYRAGREQESWAMLQQVKPRVLEVLGERHSQTHVLLDLEGRLLDKRGQPAAARDAFAESYRMRLAGLGPQHPETYMAAWRLAQAERDAGNPAAAELLHAEVIAPLLATPAEELAAPQRDAVRRIREAEESGDD</sequence>
<dbReference type="Proteomes" id="UP000241736">
    <property type="component" value="Unassembled WGS sequence"/>
</dbReference>
<reference evidence="8 9" key="1">
    <citation type="submission" date="2018-03" db="EMBL/GenBank/DDBJ databases">
        <title>Arenimonas caeni sp. nov., isolated from activated sludge.</title>
        <authorList>
            <person name="Liu H."/>
        </authorList>
    </citation>
    <scope>NUCLEOTIDE SEQUENCE [LARGE SCALE GENOMIC DNA]</scope>
    <source>
        <strain evidence="9">z29</strain>
    </source>
</reference>
<dbReference type="Gene3D" id="1.25.40.10">
    <property type="entry name" value="Tetratricopeptide repeat domain"/>
    <property type="match status" value="3"/>
</dbReference>
<evidence type="ECO:0000313" key="9">
    <source>
        <dbReference type="Proteomes" id="UP000241736"/>
    </source>
</evidence>
<dbReference type="PANTHER" id="PTHR43289:SF6">
    <property type="entry name" value="SERINE_THREONINE-PROTEIN KINASE NEKL-3"/>
    <property type="match status" value="1"/>
</dbReference>
<evidence type="ECO:0000256" key="5">
    <source>
        <dbReference type="PROSITE-ProRule" id="PRU10141"/>
    </source>
</evidence>
<evidence type="ECO:0000256" key="3">
    <source>
        <dbReference type="ARBA" id="ARBA00022777"/>
    </source>
</evidence>
<dbReference type="OrthoDB" id="9801841at2"/>
<evidence type="ECO:0000256" key="4">
    <source>
        <dbReference type="ARBA" id="ARBA00022840"/>
    </source>
</evidence>
<dbReference type="InterPro" id="IPR011009">
    <property type="entry name" value="Kinase-like_dom_sf"/>
</dbReference>
<dbReference type="CDD" id="cd14014">
    <property type="entry name" value="STKc_PknB_like"/>
    <property type="match status" value="1"/>
</dbReference>
<dbReference type="PROSITE" id="PS50011">
    <property type="entry name" value="PROTEIN_KINASE_DOM"/>
    <property type="match status" value="1"/>
</dbReference>
<dbReference type="SMART" id="SM00220">
    <property type="entry name" value="S_TKc"/>
    <property type="match status" value="1"/>
</dbReference>
<dbReference type="GO" id="GO:0005524">
    <property type="term" value="F:ATP binding"/>
    <property type="evidence" value="ECO:0007669"/>
    <property type="project" value="UniProtKB-UniRule"/>
</dbReference>
<dbReference type="Pfam" id="PF13374">
    <property type="entry name" value="TPR_10"/>
    <property type="match status" value="2"/>
</dbReference>
<name>A0A2P6M6L1_9GAMM</name>
<dbReference type="GO" id="GO:0004674">
    <property type="term" value="F:protein serine/threonine kinase activity"/>
    <property type="evidence" value="ECO:0007669"/>
    <property type="project" value="TreeGrafter"/>
</dbReference>
<dbReference type="Gene3D" id="3.30.200.20">
    <property type="entry name" value="Phosphorylase Kinase, domain 1"/>
    <property type="match status" value="1"/>
</dbReference>